<dbReference type="GO" id="GO:0008270">
    <property type="term" value="F:zinc ion binding"/>
    <property type="evidence" value="ECO:0007669"/>
    <property type="project" value="InterPro"/>
</dbReference>
<dbReference type="GO" id="GO:0003677">
    <property type="term" value="F:DNA binding"/>
    <property type="evidence" value="ECO:0007669"/>
    <property type="project" value="UniProtKB-KW"/>
</dbReference>
<dbReference type="InterPro" id="IPR007219">
    <property type="entry name" value="XnlR_reg_dom"/>
</dbReference>
<evidence type="ECO:0000256" key="8">
    <source>
        <dbReference type="SAM" id="MobiDB-lite"/>
    </source>
</evidence>
<dbReference type="CDD" id="cd14723">
    <property type="entry name" value="ZIP_Ppr1"/>
    <property type="match status" value="1"/>
</dbReference>
<dbReference type="Proteomes" id="UP000813444">
    <property type="component" value="Unassembled WGS sequence"/>
</dbReference>
<dbReference type="SMART" id="SM00906">
    <property type="entry name" value="Fungal_trans"/>
    <property type="match status" value="1"/>
</dbReference>
<feature type="compositionally biased region" description="Polar residues" evidence="8">
    <location>
        <begin position="169"/>
        <end position="181"/>
    </location>
</feature>
<feature type="region of interest" description="Disordered" evidence="8">
    <location>
        <begin position="146"/>
        <end position="183"/>
    </location>
</feature>
<comment type="caution">
    <text evidence="10">The sequence shown here is derived from an EMBL/GenBank/DDBJ whole genome shotgun (WGS) entry which is preliminary data.</text>
</comment>
<keyword evidence="5" id="KW-0238">DNA-binding</keyword>
<dbReference type="InterPro" id="IPR036864">
    <property type="entry name" value="Zn2-C6_fun-type_DNA-bd_sf"/>
</dbReference>
<dbReference type="EMBL" id="JAGPNK010000004">
    <property type="protein sequence ID" value="KAH7323076.1"/>
    <property type="molecule type" value="Genomic_DNA"/>
</dbReference>
<feature type="region of interest" description="Disordered" evidence="8">
    <location>
        <begin position="102"/>
        <end position="125"/>
    </location>
</feature>
<evidence type="ECO:0000256" key="5">
    <source>
        <dbReference type="ARBA" id="ARBA00023125"/>
    </source>
</evidence>
<organism evidence="10 11">
    <name type="scientific">Stachybotrys elegans</name>
    <dbReference type="NCBI Taxonomy" id="80388"/>
    <lineage>
        <taxon>Eukaryota</taxon>
        <taxon>Fungi</taxon>
        <taxon>Dikarya</taxon>
        <taxon>Ascomycota</taxon>
        <taxon>Pezizomycotina</taxon>
        <taxon>Sordariomycetes</taxon>
        <taxon>Hypocreomycetidae</taxon>
        <taxon>Hypocreales</taxon>
        <taxon>Stachybotryaceae</taxon>
        <taxon>Stachybotrys</taxon>
    </lineage>
</organism>
<dbReference type="GO" id="GO:0006351">
    <property type="term" value="P:DNA-templated transcription"/>
    <property type="evidence" value="ECO:0007669"/>
    <property type="project" value="InterPro"/>
</dbReference>
<dbReference type="AlphaFoldDB" id="A0A8K0SZQ2"/>
<dbReference type="PROSITE" id="PS50048">
    <property type="entry name" value="ZN2_CY6_FUNGAL_2"/>
    <property type="match status" value="1"/>
</dbReference>
<evidence type="ECO:0000256" key="2">
    <source>
        <dbReference type="ARBA" id="ARBA00022723"/>
    </source>
</evidence>
<keyword evidence="11" id="KW-1185">Reference proteome</keyword>
<evidence type="ECO:0000256" key="1">
    <source>
        <dbReference type="ARBA" id="ARBA00004123"/>
    </source>
</evidence>
<evidence type="ECO:0000256" key="6">
    <source>
        <dbReference type="ARBA" id="ARBA00023163"/>
    </source>
</evidence>
<evidence type="ECO:0000313" key="10">
    <source>
        <dbReference type="EMBL" id="KAH7323076.1"/>
    </source>
</evidence>
<dbReference type="PROSITE" id="PS00463">
    <property type="entry name" value="ZN2_CY6_FUNGAL_1"/>
    <property type="match status" value="1"/>
</dbReference>
<dbReference type="CDD" id="cd12148">
    <property type="entry name" value="fungal_TF_MHR"/>
    <property type="match status" value="1"/>
</dbReference>
<dbReference type="InterPro" id="IPR001138">
    <property type="entry name" value="Zn2Cys6_DnaBD"/>
</dbReference>
<comment type="subcellular location">
    <subcellularLocation>
        <location evidence="1">Nucleus</location>
    </subcellularLocation>
</comment>
<dbReference type="Pfam" id="PF04082">
    <property type="entry name" value="Fungal_trans"/>
    <property type="match status" value="1"/>
</dbReference>
<accession>A0A8K0SZQ2</accession>
<evidence type="ECO:0000313" key="11">
    <source>
        <dbReference type="Proteomes" id="UP000813444"/>
    </source>
</evidence>
<dbReference type="SUPFAM" id="SSF57701">
    <property type="entry name" value="Zn2/Cys6 DNA-binding domain"/>
    <property type="match status" value="1"/>
</dbReference>
<dbReference type="GO" id="GO:0005634">
    <property type="term" value="C:nucleus"/>
    <property type="evidence" value="ECO:0007669"/>
    <property type="project" value="UniProtKB-SubCell"/>
</dbReference>
<dbReference type="GO" id="GO:0000981">
    <property type="term" value="F:DNA-binding transcription factor activity, RNA polymerase II-specific"/>
    <property type="evidence" value="ECO:0007669"/>
    <property type="project" value="InterPro"/>
</dbReference>
<keyword evidence="2" id="KW-0479">Metal-binding</keyword>
<dbReference type="Gene3D" id="4.10.240.10">
    <property type="entry name" value="Zn(2)-C6 fungal-type DNA-binding domain"/>
    <property type="match status" value="1"/>
</dbReference>
<proteinExistence type="predicted"/>
<dbReference type="Pfam" id="PF00172">
    <property type="entry name" value="Zn_clus"/>
    <property type="match status" value="1"/>
</dbReference>
<dbReference type="PANTHER" id="PTHR31313:SF81">
    <property type="entry name" value="TY1 ENHANCER ACTIVATOR"/>
    <property type="match status" value="1"/>
</dbReference>
<evidence type="ECO:0000259" key="9">
    <source>
        <dbReference type="PROSITE" id="PS50048"/>
    </source>
</evidence>
<keyword evidence="3" id="KW-0862">Zinc</keyword>
<dbReference type="SMART" id="SM00066">
    <property type="entry name" value="GAL4"/>
    <property type="match status" value="1"/>
</dbReference>
<keyword evidence="6" id="KW-0804">Transcription</keyword>
<feature type="compositionally biased region" description="Polar residues" evidence="8">
    <location>
        <begin position="103"/>
        <end position="124"/>
    </location>
</feature>
<protein>
    <submittedName>
        <fullName evidence="10">Fungal-specific transcription factor domain-containing protein</fullName>
    </submittedName>
</protein>
<keyword evidence="7" id="KW-0539">Nucleus</keyword>
<evidence type="ECO:0000256" key="3">
    <source>
        <dbReference type="ARBA" id="ARBA00022833"/>
    </source>
</evidence>
<dbReference type="InterPro" id="IPR051615">
    <property type="entry name" value="Transcr_Regulatory_Elem"/>
</dbReference>
<dbReference type="CDD" id="cd00067">
    <property type="entry name" value="GAL4"/>
    <property type="match status" value="1"/>
</dbReference>
<sequence>MSVTRSASLGSPPGSADRELYQAMASTSCERCRKRKIRCDRQSPCAKCRHAGADCIFPGARSKPAPRKYVQALENRISHLELLLRSAATANNAERDTILAGLTPSQQPGASGADNDQQTPQPQSARAVLEQPIVETPIDTIPTISDLLSVPSRPQPAPSTQPAQTQSPGSGQSPGNVSKSPAESGDLVIARAREGRMCKLTARKATRFYGGTSLYHMQLNNPPPRGHNVNQQSAASDIYLPHDPKGEVCRRLMALFFQNIYHYNMCIYREYFLRDYAAGGGPYYSDVLMYSICAVAALISDDASIRSLACEFSNVAGCMIYNSLELPDLTILQSLIVLGHYEIGRGRSSKGWLFCGMAFRLTHEMGLHLDPNNWTSMRYESPIDREILRRVYWAAFIVDKQLSLYFGRPPALYPQEADVDTTIRIPYPPEWESLLDSYISKGTSATAFEDGITVVSFFDRQVELAKIFHSLIVEVFKNRRCRTDPSAAAETAHKVHESMMEWLDTLPQTLRWNQCSVGRVPTYVLQLHMRFHTGMIILHRPPLQHLDEDAVIHSEGVEVCHQSLSAILRLIRSFERYYHLRVLPLDFVHTLSAAAEVVMMKKYMDKSRWEDKDIAKPMEQILKAMETVQDVYPCIKEIHEGILNSIQTQHSDTESQQGYSMEQDLELMDLLQPGGPIPNVLYPNESLGDSLDMHLPLGDEFLDGRFS</sequence>
<feature type="domain" description="Zn(2)-C6 fungal-type" evidence="9">
    <location>
        <begin position="28"/>
        <end position="57"/>
    </location>
</feature>
<gene>
    <name evidence="10" type="ORF">B0I35DRAFT_427042</name>
</gene>
<name>A0A8K0SZQ2_9HYPO</name>
<evidence type="ECO:0000256" key="4">
    <source>
        <dbReference type="ARBA" id="ARBA00023015"/>
    </source>
</evidence>
<dbReference type="OrthoDB" id="4161332at2759"/>
<reference evidence="10" key="1">
    <citation type="journal article" date="2021" name="Nat. Commun.">
        <title>Genetic determinants of endophytism in the Arabidopsis root mycobiome.</title>
        <authorList>
            <person name="Mesny F."/>
            <person name="Miyauchi S."/>
            <person name="Thiergart T."/>
            <person name="Pickel B."/>
            <person name="Atanasova L."/>
            <person name="Karlsson M."/>
            <person name="Huettel B."/>
            <person name="Barry K.W."/>
            <person name="Haridas S."/>
            <person name="Chen C."/>
            <person name="Bauer D."/>
            <person name="Andreopoulos W."/>
            <person name="Pangilinan J."/>
            <person name="LaButti K."/>
            <person name="Riley R."/>
            <person name="Lipzen A."/>
            <person name="Clum A."/>
            <person name="Drula E."/>
            <person name="Henrissat B."/>
            <person name="Kohler A."/>
            <person name="Grigoriev I.V."/>
            <person name="Martin F.M."/>
            <person name="Hacquard S."/>
        </authorList>
    </citation>
    <scope>NUCLEOTIDE SEQUENCE</scope>
    <source>
        <strain evidence="10">MPI-CAGE-CH-0235</strain>
    </source>
</reference>
<evidence type="ECO:0000256" key="7">
    <source>
        <dbReference type="ARBA" id="ARBA00023242"/>
    </source>
</evidence>
<keyword evidence="4" id="KW-0805">Transcription regulation</keyword>
<dbReference type="PANTHER" id="PTHR31313">
    <property type="entry name" value="TY1 ENHANCER ACTIVATOR"/>
    <property type="match status" value="1"/>
</dbReference>